<dbReference type="PANTHER" id="PTHR45697">
    <property type="entry name" value="ADP-RIBOSYLATION FACTOR-LIKE PROTEIN 2-RELATED"/>
    <property type="match status" value="1"/>
</dbReference>
<dbReference type="EMBL" id="BART01015365">
    <property type="protein sequence ID" value="GAG83536.1"/>
    <property type="molecule type" value="Genomic_DNA"/>
</dbReference>
<dbReference type="InterPro" id="IPR027417">
    <property type="entry name" value="P-loop_NTPase"/>
</dbReference>
<dbReference type="Pfam" id="PF00025">
    <property type="entry name" value="Arf"/>
    <property type="match status" value="1"/>
</dbReference>
<dbReference type="SUPFAM" id="SSF52540">
    <property type="entry name" value="P-loop containing nucleoside triphosphate hydrolases"/>
    <property type="match status" value="1"/>
</dbReference>
<gene>
    <name evidence="3" type="ORF">S01H4_29859</name>
</gene>
<reference evidence="3" key="1">
    <citation type="journal article" date="2014" name="Front. Microbiol.">
        <title>High frequency of phylogenetically diverse reductive dehalogenase-homologous genes in deep subseafloor sedimentary metagenomes.</title>
        <authorList>
            <person name="Kawai M."/>
            <person name="Futagami T."/>
            <person name="Toyoda A."/>
            <person name="Takaki Y."/>
            <person name="Nishi S."/>
            <person name="Hori S."/>
            <person name="Arai W."/>
            <person name="Tsubouchi T."/>
            <person name="Morono Y."/>
            <person name="Uchiyama I."/>
            <person name="Ito T."/>
            <person name="Fujiyama A."/>
            <person name="Inagaki F."/>
            <person name="Takami H."/>
        </authorList>
    </citation>
    <scope>NUCLEOTIDE SEQUENCE</scope>
    <source>
        <strain evidence="3">Expedition CK06-06</strain>
    </source>
</reference>
<dbReference type="AlphaFoldDB" id="X1CH33"/>
<evidence type="ECO:0000256" key="1">
    <source>
        <dbReference type="ARBA" id="ARBA00022741"/>
    </source>
</evidence>
<sequence length="105" mass="12221">MQRNNSKITKKIVIMGLDNSGKSSIVLCLKGVKNLTSFSAIKPTRGFEIKKFKTLGSNFNIWDFGGQEIFREDYVKNFKDHIKGTRSRKRRRGLFSRSGYSIWRR</sequence>
<comment type="caution">
    <text evidence="3">The sequence shown here is derived from an EMBL/GenBank/DDBJ whole genome shotgun (WGS) entry which is preliminary data.</text>
</comment>
<evidence type="ECO:0000256" key="2">
    <source>
        <dbReference type="ARBA" id="ARBA00023134"/>
    </source>
</evidence>
<dbReference type="InterPro" id="IPR006689">
    <property type="entry name" value="Small_GTPase_ARF/SAR"/>
</dbReference>
<name>X1CH33_9ZZZZ</name>
<dbReference type="Gene3D" id="3.40.50.300">
    <property type="entry name" value="P-loop containing nucleotide triphosphate hydrolases"/>
    <property type="match status" value="1"/>
</dbReference>
<evidence type="ECO:0000313" key="3">
    <source>
        <dbReference type="EMBL" id="GAG83536.1"/>
    </source>
</evidence>
<dbReference type="InterPro" id="IPR044612">
    <property type="entry name" value="ARL2/3"/>
</dbReference>
<accession>X1CH33</accession>
<organism evidence="3">
    <name type="scientific">marine sediment metagenome</name>
    <dbReference type="NCBI Taxonomy" id="412755"/>
    <lineage>
        <taxon>unclassified sequences</taxon>
        <taxon>metagenomes</taxon>
        <taxon>ecological metagenomes</taxon>
    </lineage>
</organism>
<proteinExistence type="predicted"/>
<keyword evidence="1" id="KW-0547">Nucleotide-binding</keyword>
<evidence type="ECO:0008006" key="4">
    <source>
        <dbReference type="Google" id="ProtNLM"/>
    </source>
</evidence>
<keyword evidence="2" id="KW-0342">GTP-binding</keyword>
<dbReference type="GO" id="GO:0005525">
    <property type="term" value="F:GTP binding"/>
    <property type="evidence" value="ECO:0007669"/>
    <property type="project" value="UniProtKB-KW"/>
</dbReference>
<dbReference type="GO" id="GO:0003924">
    <property type="term" value="F:GTPase activity"/>
    <property type="evidence" value="ECO:0007669"/>
    <property type="project" value="InterPro"/>
</dbReference>
<protein>
    <recommendedName>
        <fullName evidence="4">G domain-containing protein</fullName>
    </recommendedName>
</protein>